<evidence type="ECO:0000313" key="3">
    <source>
        <dbReference type="Proteomes" id="UP000515156"/>
    </source>
</evidence>
<name>A0A6P7YYY4_9AMPH</name>
<evidence type="ECO:0000313" key="4">
    <source>
        <dbReference type="RefSeq" id="XP_030070153.1"/>
    </source>
</evidence>
<feature type="compositionally biased region" description="Basic and acidic residues" evidence="1">
    <location>
        <begin position="1"/>
        <end position="11"/>
    </location>
</feature>
<evidence type="ECO:0000259" key="2">
    <source>
        <dbReference type="Pfam" id="PF15696"/>
    </source>
</evidence>
<dbReference type="Proteomes" id="UP000515156">
    <property type="component" value="Chromosome 9"/>
</dbReference>
<dbReference type="GO" id="GO:0036297">
    <property type="term" value="P:interstrand cross-link repair"/>
    <property type="evidence" value="ECO:0007669"/>
    <property type="project" value="TreeGrafter"/>
</dbReference>
<dbReference type="GO" id="GO:0003690">
    <property type="term" value="F:double-stranded DNA binding"/>
    <property type="evidence" value="ECO:0007669"/>
    <property type="project" value="TreeGrafter"/>
</dbReference>
<dbReference type="RefSeq" id="XP_030070153.1">
    <property type="nucleotide sequence ID" value="XM_030214293.1"/>
</dbReference>
<dbReference type="GO" id="GO:0000724">
    <property type="term" value="P:double-strand break repair via homologous recombination"/>
    <property type="evidence" value="ECO:0007669"/>
    <property type="project" value="TreeGrafter"/>
</dbReference>
<feature type="region of interest" description="Disordered" evidence="1">
    <location>
        <begin position="1"/>
        <end position="58"/>
    </location>
</feature>
<feature type="region of interest" description="Disordered" evidence="1">
    <location>
        <begin position="134"/>
        <end position="323"/>
    </location>
</feature>
<dbReference type="AlphaFoldDB" id="A0A6P7YYY4"/>
<protein>
    <submittedName>
        <fullName evidence="4">RAD51-associated protein 1 isoform X1</fullName>
    </submittedName>
</protein>
<dbReference type="GeneID" id="115477427"/>
<feature type="compositionally biased region" description="Basic and acidic residues" evidence="1">
    <location>
        <begin position="213"/>
        <end position="226"/>
    </location>
</feature>
<proteinExistence type="predicted"/>
<dbReference type="OrthoDB" id="6162659at2759"/>
<dbReference type="KEGG" id="muo:115477427"/>
<reference evidence="4" key="1">
    <citation type="submission" date="2025-08" db="UniProtKB">
        <authorList>
            <consortium name="RefSeq"/>
        </authorList>
    </citation>
    <scope>IDENTIFICATION</scope>
</reference>
<dbReference type="GO" id="GO:0003697">
    <property type="term" value="F:single-stranded DNA binding"/>
    <property type="evidence" value="ECO:0007669"/>
    <property type="project" value="TreeGrafter"/>
</dbReference>
<keyword evidence="3" id="KW-1185">Reference proteome</keyword>
<dbReference type="InterPro" id="IPR052003">
    <property type="entry name" value="HR_DNA-Binding_Protein"/>
</dbReference>
<organism evidence="3 4">
    <name type="scientific">Microcaecilia unicolor</name>
    <dbReference type="NCBI Taxonomy" id="1415580"/>
    <lineage>
        <taxon>Eukaryota</taxon>
        <taxon>Metazoa</taxon>
        <taxon>Chordata</taxon>
        <taxon>Craniata</taxon>
        <taxon>Vertebrata</taxon>
        <taxon>Euteleostomi</taxon>
        <taxon>Amphibia</taxon>
        <taxon>Gymnophiona</taxon>
        <taxon>Siphonopidae</taxon>
        <taxon>Microcaecilia</taxon>
    </lineage>
</organism>
<feature type="compositionally biased region" description="Basic residues" evidence="1">
    <location>
        <begin position="203"/>
        <end position="212"/>
    </location>
</feature>
<dbReference type="InterPro" id="IPR031419">
    <property type="entry name" value="RAD51_interact"/>
</dbReference>
<dbReference type="FunCoup" id="A0A6P7YYY4">
    <property type="interactions" value="1578"/>
</dbReference>
<evidence type="ECO:0000256" key="1">
    <source>
        <dbReference type="SAM" id="MobiDB-lite"/>
    </source>
</evidence>
<dbReference type="CTD" id="10635"/>
<feature type="compositionally biased region" description="Basic and acidic residues" evidence="1">
    <location>
        <begin position="134"/>
        <end position="143"/>
    </location>
</feature>
<accession>A0A6P7YYY4</accession>
<feature type="compositionally biased region" description="Acidic residues" evidence="1">
    <location>
        <begin position="166"/>
        <end position="180"/>
    </location>
</feature>
<feature type="domain" description="RAD51 interacting motif" evidence="2">
    <location>
        <begin position="285"/>
        <end position="320"/>
    </location>
</feature>
<dbReference type="InParanoid" id="A0A6P7YYY4"/>
<gene>
    <name evidence="4" type="primary">RAD51AP1</name>
</gene>
<dbReference type="PANTHER" id="PTHR15361:SF4">
    <property type="entry name" value="RAD51-ASSOCIATED PROTEIN 1"/>
    <property type="match status" value="1"/>
</dbReference>
<dbReference type="PANTHER" id="PTHR15361">
    <property type="entry name" value="RAD51/NUKS-INTERACTING PROTEIN"/>
    <property type="match status" value="1"/>
</dbReference>
<sequence length="323" mass="35005">MDRPTRNKKTVDYSQFDNDDEDFTCAGVPPSKKSKVAETKKERKKPLKKSQKQEMVSECKPHVERLSVNEKLYQRDLEVAMALSVQERPAQTSAVEAAPEKGIEKCGSFEAAGMGGIPLSNCSVDSAVLGLDKITDVQDDHTGGRRRRAAASRAMSEQKKLLMCESGDEEEKSEEEEEPDSTANEASESESSFSDEDEEFSVKKGKKAKGSKKKDAELKAKAEERKKKSPGCKMNTAVTPVATAPCSVKAKSLKTPVSPEAVGKPLQALSPPARKPMWTPPALLGSSSSSLREVSMKSPNQGLRLGLSRLARVKPLHPSAASS</sequence>
<dbReference type="Pfam" id="PF15696">
    <property type="entry name" value="RAD51_interact"/>
    <property type="match status" value="1"/>
</dbReference>